<evidence type="ECO:0008006" key="3">
    <source>
        <dbReference type="Google" id="ProtNLM"/>
    </source>
</evidence>
<dbReference type="EMBL" id="BMXE01000006">
    <property type="protein sequence ID" value="GHB41495.1"/>
    <property type="molecule type" value="Genomic_DNA"/>
</dbReference>
<protein>
    <recommendedName>
        <fullName evidence="3">Class I SAM-dependent methyltransferase</fullName>
    </recommendedName>
</protein>
<evidence type="ECO:0000313" key="2">
    <source>
        <dbReference type="Proteomes" id="UP000637980"/>
    </source>
</evidence>
<proteinExistence type="predicted"/>
<dbReference type="Gene3D" id="3.40.50.150">
    <property type="entry name" value="Vaccinia Virus protein VP39"/>
    <property type="match status" value="1"/>
</dbReference>
<accession>A0ABQ3EIN1</accession>
<evidence type="ECO:0000313" key="1">
    <source>
        <dbReference type="EMBL" id="GHB41495.1"/>
    </source>
</evidence>
<sequence>MHSTFTTLTFPQREREFLETRYKGARTILEYGSGGSSYLAASQPDKLTISVESDREWAVGLQSEIDVSNPPSQAIVYHVDIGPTGQWGRPIDETSWQRFHHYPVSVWDEPFFRHPDLVLIDGRFRLACFATVVMRITRPVLVLFDDYVDRPSYHVIKKIAEPTQIVGRMAEFRLLPEIKQKVGLSTLLQLFATVTYADPAKGRYNLREDFEGVANSGR</sequence>
<gene>
    <name evidence="1" type="ORF">GCM10007094_33670</name>
</gene>
<reference evidence="2" key="1">
    <citation type="journal article" date="2019" name="Int. J. Syst. Evol. Microbiol.">
        <title>The Global Catalogue of Microorganisms (GCM) 10K type strain sequencing project: providing services to taxonomists for standard genome sequencing and annotation.</title>
        <authorList>
            <consortium name="The Broad Institute Genomics Platform"/>
            <consortium name="The Broad Institute Genome Sequencing Center for Infectious Disease"/>
            <person name="Wu L."/>
            <person name="Ma J."/>
        </authorList>
    </citation>
    <scope>NUCLEOTIDE SEQUENCE [LARGE SCALE GENOMIC DNA]</scope>
    <source>
        <strain evidence="2">KCTC 12861</strain>
    </source>
</reference>
<name>A0ABQ3EIN1_9HYPH</name>
<dbReference type="RefSeq" id="WP_189437953.1">
    <property type="nucleotide sequence ID" value="NZ_BMXE01000006.1"/>
</dbReference>
<organism evidence="1 2">
    <name type="scientific">Pseudovibrio japonicus</name>
    <dbReference type="NCBI Taxonomy" id="366534"/>
    <lineage>
        <taxon>Bacteria</taxon>
        <taxon>Pseudomonadati</taxon>
        <taxon>Pseudomonadota</taxon>
        <taxon>Alphaproteobacteria</taxon>
        <taxon>Hyphomicrobiales</taxon>
        <taxon>Stappiaceae</taxon>
        <taxon>Pseudovibrio</taxon>
    </lineage>
</organism>
<dbReference type="Proteomes" id="UP000637980">
    <property type="component" value="Unassembled WGS sequence"/>
</dbReference>
<keyword evidence="2" id="KW-1185">Reference proteome</keyword>
<comment type="caution">
    <text evidence="1">The sequence shown here is derived from an EMBL/GenBank/DDBJ whole genome shotgun (WGS) entry which is preliminary data.</text>
</comment>
<dbReference type="InterPro" id="IPR029063">
    <property type="entry name" value="SAM-dependent_MTases_sf"/>
</dbReference>